<reference evidence="2" key="1">
    <citation type="journal article" date="2015" name="Nat. Plants">
        <title>Genome expansion of Arabis alpina linked with retrotransposition and reduced symmetric DNA methylation.</title>
        <authorList>
            <person name="Willing E.M."/>
            <person name="Rawat V."/>
            <person name="Mandakova T."/>
            <person name="Maumus F."/>
            <person name="James G.V."/>
            <person name="Nordstroem K.J."/>
            <person name="Becker C."/>
            <person name="Warthmann N."/>
            <person name="Chica C."/>
            <person name="Szarzynska B."/>
            <person name="Zytnicki M."/>
            <person name="Albani M.C."/>
            <person name="Kiefer C."/>
            <person name="Bergonzi S."/>
            <person name="Castaings L."/>
            <person name="Mateos J.L."/>
            <person name="Berns M.C."/>
            <person name="Bujdoso N."/>
            <person name="Piofczyk T."/>
            <person name="de Lorenzo L."/>
            <person name="Barrero-Sicilia C."/>
            <person name="Mateos I."/>
            <person name="Piednoel M."/>
            <person name="Hagmann J."/>
            <person name="Chen-Min-Tao R."/>
            <person name="Iglesias-Fernandez R."/>
            <person name="Schuster S.C."/>
            <person name="Alonso-Blanco C."/>
            <person name="Roudier F."/>
            <person name="Carbonero P."/>
            <person name="Paz-Ares J."/>
            <person name="Davis S.J."/>
            <person name="Pecinka A."/>
            <person name="Quesneville H."/>
            <person name="Colot V."/>
            <person name="Lysak M.A."/>
            <person name="Weigel D."/>
            <person name="Coupland G."/>
            <person name="Schneeberger K."/>
        </authorList>
    </citation>
    <scope>NUCLEOTIDE SEQUENCE [LARGE SCALE GENOMIC DNA]</scope>
    <source>
        <strain evidence="2">cv. Pajares</strain>
    </source>
</reference>
<dbReference type="Gramene" id="KFK23016">
    <property type="protein sequence ID" value="KFK23016"/>
    <property type="gene ID" value="AALP_AAs60445U000100"/>
</dbReference>
<dbReference type="eggNOG" id="KOG3082">
    <property type="taxonomic scope" value="Eukaryota"/>
</dbReference>
<sequence length="55" mass="5902">MNSGLMLRRFICFNACATLTCPKKKPLIFLGSPQVSVTVLEALLDASAAPNSSFQ</sequence>
<dbReference type="AlphaFoldDB" id="A0A087FZG4"/>
<proteinExistence type="predicted"/>
<gene>
    <name evidence="1" type="ORF">AALP_AAs60445U000100</name>
</gene>
<organism evidence="1 2">
    <name type="scientific">Arabis alpina</name>
    <name type="common">Alpine rock-cress</name>
    <dbReference type="NCBI Taxonomy" id="50452"/>
    <lineage>
        <taxon>Eukaryota</taxon>
        <taxon>Viridiplantae</taxon>
        <taxon>Streptophyta</taxon>
        <taxon>Embryophyta</taxon>
        <taxon>Tracheophyta</taxon>
        <taxon>Spermatophyta</taxon>
        <taxon>Magnoliopsida</taxon>
        <taxon>eudicotyledons</taxon>
        <taxon>Gunneridae</taxon>
        <taxon>Pentapetalae</taxon>
        <taxon>rosids</taxon>
        <taxon>malvids</taxon>
        <taxon>Brassicales</taxon>
        <taxon>Brassicaceae</taxon>
        <taxon>Arabideae</taxon>
        <taxon>Arabis</taxon>
    </lineage>
</organism>
<keyword evidence="2" id="KW-1185">Reference proteome</keyword>
<dbReference type="EMBL" id="KL983350">
    <property type="protein sequence ID" value="KFK23016.1"/>
    <property type="molecule type" value="Genomic_DNA"/>
</dbReference>
<feature type="non-terminal residue" evidence="1">
    <location>
        <position position="55"/>
    </location>
</feature>
<protein>
    <submittedName>
        <fullName evidence="1">Uncharacterized protein</fullName>
    </submittedName>
</protein>
<dbReference type="OrthoDB" id="10268103at2759"/>
<name>A0A087FZG4_ARAAL</name>
<evidence type="ECO:0000313" key="2">
    <source>
        <dbReference type="Proteomes" id="UP000029120"/>
    </source>
</evidence>
<dbReference type="Proteomes" id="UP000029120">
    <property type="component" value="Unassembled WGS sequence"/>
</dbReference>
<evidence type="ECO:0000313" key="1">
    <source>
        <dbReference type="EMBL" id="KFK23016.1"/>
    </source>
</evidence>
<accession>A0A087FZG4</accession>